<feature type="region of interest" description="Disordered" evidence="4">
    <location>
        <begin position="115"/>
        <end position="134"/>
    </location>
</feature>
<dbReference type="InterPro" id="IPR001845">
    <property type="entry name" value="HTH_ArsR_DNA-bd_dom"/>
</dbReference>
<protein>
    <submittedName>
        <fullName evidence="6">Putative transcriptional regulator, ArsR family protein</fullName>
    </submittedName>
</protein>
<dbReference type="InterPro" id="IPR036388">
    <property type="entry name" value="WH-like_DNA-bd_sf"/>
</dbReference>
<gene>
    <name evidence="6" type="ORF">CPE01_03340</name>
</gene>
<dbReference type="PANTHER" id="PTHR33154">
    <property type="entry name" value="TRANSCRIPTIONAL REGULATOR, ARSR FAMILY"/>
    <property type="match status" value="1"/>
</dbReference>
<dbReference type="InterPro" id="IPR011991">
    <property type="entry name" value="ArsR-like_HTH"/>
</dbReference>
<dbReference type="Pfam" id="PF12840">
    <property type="entry name" value="HTH_20"/>
    <property type="match status" value="1"/>
</dbReference>
<dbReference type="RefSeq" id="WP_146804883.1">
    <property type="nucleotide sequence ID" value="NZ_BJUA01000001.1"/>
</dbReference>
<proteinExistence type="predicted"/>
<dbReference type="CDD" id="cd00090">
    <property type="entry name" value="HTH_ARSR"/>
    <property type="match status" value="1"/>
</dbReference>
<dbReference type="Proteomes" id="UP000321386">
    <property type="component" value="Unassembled WGS sequence"/>
</dbReference>
<dbReference type="SUPFAM" id="SSF46785">
    <property type="entry name" value="Winged helix' DNA-binding domain"/>
    <property type="match status" value="1"/>
</dbReference>
<evidence type="ECO:0000256" key="4">
    <source>
        <dbReference type="SAM" id="MobiDB-lite"/>
    </source>
</evidence>
<accession>A0A510UT23</accession>
<dbReference type="PANTHER" id="PTHR33154:SF33">
    <property type="entry name" value="TRANSCRIPTIONAL REPRESSOR SDPR"/>
    <property type="match status" value="1"/>
</dbReference>
<dbReference type="SMART" id="SM00418">
    <property type="entry name" value="HTH_ARSR"/>
    <property type="match status" value="1"/>
</dbReference>
<evidence type="ECO:0000256" key="1">
    <source>
        <dbReference type="ARBA" id="ARBA00023015"/>
    </source>
</evidence>
<sequence>MSTSPAARADAALDALGDPVRRLLVRLVAAGERPAGELVRGVQAVRPVSQPAVSQHLGVLRDAGLVTVRTAGTRRIYALDTGTVADVRAWFDDLVDPLAAMGQPLDALATEVARGRRAVRGPSSSPATDGTMSA</sequence>
<feature type="domain" description="HTH arsR-type" evidence="5">
    <location>
        <begin position="1"/>
        <end position="99"/>
    </location>
</feature>
<keyword evidence="1" id="KW-0805">Transcription regulation</keyword>
<dbReference type="NCBIfam" id="NF033788">
    <property type="entry name" value="HTH_metalloreg"/>
    <property type="match status" value="1"/>
</dbReference>
<feature type="compositionally biased region" description="Polar residues" evidence="4">
    <location>
        <begin position="122"/>
        <end position="134"/>
    </location>
</feature>
<comment type="caution">
    <text evidence="6">The sequence shown here is derived from an EMBL/GenBank/DDBJ whole genome shotgun (WGS) entry which is preliminary data.</text>
</comment>
<organism evidence="6 7">
    <name type="scientific">Cellulomonas persica</name>
    <dbReference type="NCBI Taxonomy" id="76861"/>
    <lineage>
        <taxon>Bacteria</taxon>
        <taxon>Bacillati</taxon>
        <taxon>Actinomycetota</taxon>
        <taxon>Actinomycetes</taxon>
        <taxon>Micrococcales</taxon>
        <taxon>Cellulomonadaceae</taxon>
        <taxon>Cellulomonas</taxon>
    </lineage>
</organism>
<dbReference type="OrthoDB" id="9806976at2"/>
<keyword evidence="7" id="KW-1185">Reference proteome</keyword>
<evidence type="ECO:0000256" key="3">
    <source>
        <dbReference type="ARBA" id="ARBA00023163"/>
    </source>
</evidence>
<dbReference type="PROSITE" id="PS50987">
    <property type="entry name" value="HTH_ARSR_2"/>
    <property type="match status" value="1"/>
</dbReference>
<evidence type="ECO:0000313" key="6">
    <source>
        <dbReference type="EMBL" id="GEK16601.1"/>
    </source>
</evidence>
<dbReference type="InterPro" id="IPR036390">
    <property type="entry name" value="WH_DNA-bd_sf"/>
</dbReference>
<keyword evidence="3" id="KW-0804">Transcription</keyword>
<keyword evidence="2" id="KW-0238">DNA-binding</keyword>
<dbReference type="InterPro" id="IPR051081">
    <property type="entry name" value="HTH_MetalResp_TranReg"/>
</dbReference>
<dbReference type="PRINTS" id="PR00778">
    <property type="entry name" value="HTHARSR"/>
</dbReference>
<reference evidence="6 7" key="1">
    <citation type="submission" date="2019-07" db="EMBL/GenBank/DDBJ databases">
        <title>Whole genome shotgun sequence of Cellulomonas persica NBRC 101101.</title>
        <authorList>
            <person name="Hosoyama A."/>
            <person name="Uohara A."/>
            <person name="Ohji S."/>
            <person name="Ichikawa N."/>
        </authorList>
    </citation>
    <scope>NUCLEOTIDE SEQUENCE [LARGE SCALE GENOMIC DNA]</scope>
    <source>
        <strain evidence="6 7">NBRC 101101</strain>
    </source>
</reference>
<dbReference type="GO" id="GO:0003700">
    <property type="term" value="F:DNA-binding transcription factor activity"/>
    <property type="evidence" value="ECO:0007669"/>
    <property type="project" value="InterPro"/>
</dbReference>
<evidence type="ECO:0000313" key="7">
    <source>
        <dbReference type="Proteomes" id="UP000321386"/>
    </source>
</evidence>
<dbReference type="GO" id="GO:0003677">
    <property type="term" value="F:DNA binding"/>
    <property type="evidence" value="ECO:0007669"/>
    <property type="project" value="UniProtKB-KW"/>
</dbReference>
<evidence type="ECO:0000259" key="5">
    <source>
        <dbReference type="PROSITE" id="PS50987"/>
    </source>
</evidence>
<evidence type="ECO:0000256" key="2">
    <source>
        <dbReference type="ARBA" id="ARBA00023125"/>
    </source>
</evidence>
<dbReference type="Gene3D" id="1.10.10.10">
    <property type="entry name" value="Winged helix-like DNA-binding domain superfamily/Winged helix DNA-binding domain"/>
    <property type="match status" value="1"/>
</dbReference>
<dbReference type="EMBL" id="BJUA01000001">
    <property type="protein sequence ID" value="GEK16601.1"/>
    <property type="molecule type" value="Genomic_DNA"/>
</dbReference>
<dbReference type="AlphaFoldDB" id="A0A510UT23"/>
<name>A0A510UT23_9CELL</name>